<reference evidence="2 3" key="1">
    <citation type="submission" date="2016-10" db="EMBL/GenBank/DDBJ databases">
        <authorList>
            <person name="de Groot N.N."/>
        </authorList>
    </citation>
    <scope>NUCLEOTIDE SEQUENCE [LARGE SCALE GENOMIC DNA]</scope>
    <source>
        <strain evidence="2 3">CGMCC 1.6502</strain>
    </source>
</reference>
<proteinExistence type="predicted"/>
<dbReference type="AlphaFoldDB" id="A0A1G9CC65"/>
<name>A0A1G9CC65_9BACI</name>
<evidence type="ECO:0000256" key="1">
    <source>
        <dbReference type="SAM" id="MobiDB-lite"/>
    </source>
</evidence>
<evidence type="ECO:0000313" key="3">
    <source>
        <dbReference type="Proteomes" id="UP000198694"/>
    </source>
</evidence>
<protein>
    <submittedName>
        <fullName evidence="2">Uncharacterized protein</fullName>
    </submittedName>
</protein>
<accession>A0A1G9CC65</accession>
<evidence type="ECO:0000313" key="2">
    <source>
        <dbReference type="EMBL" id="SDK49272.1"/>
    </source>
</evidence>
<dbReference type="Proteomes" id="UP000198694">
    <property type="component" value="Unassembled WGS sequence"/>
</dbReference>
<dbReference type="STRING" id="407036.SAMN05216243_3369"/>
<keyword evidence="3" id="KW-1185">Reference proteome</keyword>
<organism evidence="2 3">
    <name type="scientific">Sediminibacillus albus</name>
    <dbReference type="NCBI Taxonomy" id="407036"/>
    <lineage>
        <taxon>Bacteria</taxon>
        <taxon>Bacillati</taxon>
        <taxon>Bacillota</taxon>
        <taxon>Bacilli</taxon>
        <taxon>Bacillales</taxon>
        <taxon>Bacillaceae</taxon>
        <taxon>Sediminibacillus</taxon>
    </lineage>
</organism>
<sequence>MSQKPLHYDGSGPITKNSSPTDSKPFIITDEARKNISGNPYTLK</sequence>
<dbReference type="RefSeq" id="WP_281241721.1">
    <property type="nucleotide sequence ID" value="NZ_FNFL01000007.1"/>
</dbReference>
<dbReference type="EMBL" id="FNFL01000007">
    <property type="protein sequence ID" value="SDK49272.1"/>
    <property type="molecule type" value="Genomic_DNA"/>
</dbReference>
<feature type="region of interest" description="Disordered" evidence="1">
    <location>
        <begin position="1"/>
        <end position="44"/>
    </location>
</feature>
<gene>
    <name evidence="2" type="ORF">SAMN05216243_3369</name>
</gene>